<dbReference type="Proteomes" id="UP000464751">
    <property type="component" value="Chromosome"/>
</dbReference>
<sequence length="111" mass="12289">MQGNKTRQGGRTLRTAAAAVAFSTTAMLASPPDAAAAQSRSYEDHNYAKDCGKEREQMMSSAANYAFNWCKSRGGLDKQKTVLFFVIDKGEKLPKSFKTHFCQVKGEIYCH</sequence>
<feature type="signal peptide" evidence="1">
    <location>
        <begin position="1"/>
        <end position="29"/>
    </location>
</feature>
<protein>
    <submittedName>
        <fullName evidence="2">Uncharacterized protein</fullName>
    </submittedName>
</protein>
<evidence type="ECO:0000313" key="3">
    <source>
        <dbReference type="Proteomes" id="UP000464751"/>
    </source>
</evidence>
<name>A0A6P1YNV4_9HYPH</name>
<keyword evidence="1" id="KW-0732">Signal</keyword>
<dbReference type="RefSeq" id="WP_163075970.1">
    <property type="nucleotide sequence ID" value="NZ_CP048630.1"/>
</dbReference>
<organism evidence="2 3">
    <name type="scientific">Ancylobacter pratisalsi</name>
    <dbReference type="NCBI Taxonomy" id="1745854"/>
    <lineage>
        <taxon>Bacteria</taxon>
        <taxon>Pseudomonadati</taxon>
        <taxon>Pseudomonadota</taxon>
        <taxon>Alphaproteobacteria</taxon>
        <taxon>Hyphomicrobiales</taxon>
        <taxon>Xanthobacteraceae</taxon>
        <taxon>Ancylobacter</taxon>
    </lineage>
</organism>
<proteinExistence type="predicted"/>
<reference evidence="2 3" key="1">
    <citation type="submission" date="2020-02" db="EMBL/GenBank/DDBJ databases">
        <authorList>
            <person name="Li G."/>
        </authorList>
    </citation>
    <scope>NUCLEOTIDE SEQUENCE [LARGE SCALE GENOMIC DNA]</scope>
    <source>
        <strain evidence="2 3">DSM 102029</strain>
    </source>
</reference>
<dbReference type="EMBL" id="CP048630">
    <property type="protein sequence ID" value="QIB34825.1"/>
    <property type="molecule type" value="Genomic_DNA"/>
</dbReference>
<dbReference type="KEGG" id="apra:G3A50_14725"/>
<evidence type="ECO:0000313" key="2">
    <source>
        <dbReference type="EMBL" id="QIB34825.1"/>
    </source>
</evidence>
<accession>A0A6P1YNV4</accession>
<feature type="chain" id="PRO_5026750895" evidence="1">
    <location>
        <begin position="30"/>
        <end position="111"/>
    </location>
</feature>
<keyword evidence="3" id="KW-1185">Reference proteome</keyword>
<evidence type="ECO:0000256" key="1">
    <source>
        <dbReference type="SAM" id="SignalP"/>
    </source>
</evidence>
<dbReference type="AlphaFoldDB" id="A0A6P1YNV4"/>
<gene>
    <name evidence="2" type="ORF">G3A50_14725</name>
</gene>